<dbReference type="Proteomes" id="UP000657385">
    <property type="component" value="Unassembled WGS sequence"/>
</dbReference>
<feature type="region of interest" description="Disordered" evidence="3">
    <location>
        <begin position="1"/>
        <end position="61"/>
    </location>
</feature>
<dbReference type="GO" id="GO:0003677">
    <property type="term" value="F:DNA binding"/>
    <property type="evidence" value="ECO:0007669"/>
    <property type="project" value="InterPro"/>
</dbReference>
<evidence type="ECO:0000256" key="1">
    <source>
        <dbReference type="ARBA" id="ARBA00007521"/>
    </source>
</evidence>
<evidence type="ECO:0000313" key="5">
    <source>
        <dbReference type="Proteomes" id="UP000657385"/>
    </source>
</evidence>
<proteinExistence type="inferred from homology"/>
<dbReference type="Gene3D" id="2.30.30.110">
    <property type="match status" value="1"/>
</dbReference>
<feature type="compositionally biased region" description="Basic and acidic residues" evidence="3">
    <location>
        <begin position="1"/>
        <end position="12"/>
    </location>
</feature>
<evidence type="ECO:0000256" key="2">
    <source>
        <dbReference type="ARBA" id="ARBA00022649"/>
    </source>
</evidence>
<evidence type="ECO:0000256" key="3">
    <source>
        <dbReference type="SAM" id="MobiDB-lite"/>
    </source>
</evidence>
<comment type="similarity">
    <text evidence="1">Belongs to the PemK/MazF family.</text>
</comment>
<keyword evidence="2" id="KW-1277">Toxin-antitoxin system</keyword>
<accession>A0A931FHC3</accession>
<name>A0A931FHC3_9ACTN</name>
<dbReference type="RefSeq" id="WP_196196870.1">
    <property type="nucleotide sequence ID" value="NZ_JADPRT010000013.1"/>
</dbReference>
<comment type="caution">
    <text evidence="4">The sequence shown here is derived from an EMBL/GenBank/DDBJ whole genome shotgun (WGS) entry which is preliminary data.</text>
</comment>
<dbReference type="InterPro" id="IPR011067">
    <property type="entry name" value="Plasmid_toxin/cell-grow_inhib"/>
</dbReference>
<dbReference type="EMBL" id="JADPRT010000013">
    <property type="protein sequence ID" value="MBF9071691.1"/>
    <property type="molecule type" value="Genomic_DNA"/>
</dbReference>
<feature type="compositionally biased region" description="Polar residues" evidence="3">
    <location>
        <begin position="13"/>
        <end position="23"/>
    </location>
</feature>
<keyword evidence="5" id="KW-1185">Reference proteome</keyword>
<protein>
    <submittedName>
        <fullName evidence="4">Type II toxin-antitoxin system PemK/MazF family toxin</fullName>
    </submittedName>
</protein>
<dbReference type="SUPFAM" id="SSF50118">
    <property type="entry name" value="Cell growth inhibitor/plasmid maintenance toxic component"/>
    <property type="match status" value="1"/>
</dbReference>
<evidence type="ECO:0000313" key="4">
    <source>
        <dbReference type="EMBL" id="MBF9071691.1"/>
    </source>
</evidence>
<gene>
    <name evidence="4" type="ORF">I2501_27075</name>
</gene>
<organism evidence="4 5">
    <name type="scientific">Streptacidiphilus fuscans</name>
    <dbReference type="NCBI Taxonomy" id="2789292"/>
    <lineage>
        <taxon>Bacteria</taxon>
        <taxon>Bacillati</taxon>
        <taxon>Actinomycetota</taxon>
        <taxon>Actinomycetes</taxon>
        <taxon>Kitasatosporales</taxon>
        <taxon>Streptomycetaceae</taxon>
        <taxon>Streptacidiphilus</taxon>
    </lineage>
</organism>
<dbReference type="InterPro" id="IPR003477">
    <property type="entry name" value="PemK-like"/>
</dbReference>
<sequence>MFNLTGRHESHSNTENAGNPERNTQQEHGRYGSTATVQVEPRRLGSVHTSYSPQHDGQPDPGEIVWTWVPFEENDGRGKDRPVLIVAREHAGTLLAVELTSKRHDATTGADVAEWVALGEGPWDREARASWVNLERVFRVHPAGMRREASALDHPRFLLVAERLRHLYGW</sequence>
<dbReference type="AlphaFoldDB" id="A0A931FHC3"/>
<dbReference type="Pfam" id="PF02452">
    <property type="entry name" value="PemK_toxin"/>
    <property type="match status" value="1"/>
</dbReference>
<reference evidence="4" key="1">
    <citation type="submission" date="2020-11" db="EMBL/GenBank/DDBJ databases">
        <title>Isolation and identification of active actinomycetes.</title>
        <authorList>
            <person name="Yu B."/>
        </authorList>
    </citation>
    <scope>NUCLEOTIDE SEQUENCE</scope>
    <source>
        <strain evidence="4">NEAU-YB345</strain>
    </source>
</reference>